<comment type="caution">
    <text evidence="4">The sequence shown here is derived from an EMBL/GenBank/DDBJ whole genome shotgun (WGS) entry which is preliminary data.</text>
</comment>
<dbReference type="InterPro" id="IPR007119">
    <property type="entry name" value="Phage_tail_spike_N"/>
</dbReference>
<accession>A0ABU5KLU8</accession>
<evidence type="ECO:0000313" key="5">
    <source>
        <dbReference type="Proteomes" id="UP001292084"/>
    </source>
</evidence>
<feature type="compositionally biased region" description="Basic and acidic residues" evidence="2">
    <location>
        <begin position="422"/>
        <end position="432"/>
    </location>
</feature>
<feature type="coiled-coil region" evidence="1">
    <location>
        <begin position="1487"/>
        <end position="1521"/>
    </location>
</feature>
<dbReference type="EMBL" id="JAXQNN010000002">
    <property type="protein sequence ID" value="MDZ5712235.1"/>
    <property type="molecule type" value="Genomic_DNA"/>
</dbReference>
<dbReference type="NCBIfam" id="TIGR01665">
    <property type="entry name" value="put_anti_recept"/>
    <property type="match status" value="1"/>
</dbReference>
<dbReference type="RefSeq" id="WP_322421209.1">
    <property type="nucleotide sequence ID" value="NZ_JAXQNN010000002.1"/>
</dbReference>
<feature type="compositionally biased region" description="Low complexity" evidence="2">
    <location>
        <begin position="412"/>
        <end position="421"/>
    </location>
</feature>
<protein>
    <submittedName>
        <fullName evidence="4">Phage tail spike protein</fullName>
    </submittedName>
</protein>
<sequence length="1522" mass="167174">MINVLDKQTDALLTWVEAFWDDEHLRTSELVEEFKFTLDATHPAAQFFEARERVIIPDEDEGLYREFIVSEVETYNDEKTVYASPSYLDLKKAKVIAPIKLEGITLNAGIDYVLAGTEFQRGNTDYSGTRTWTIEKHLDPYAALKQLASLFDVELDFHIETRGYSVIGRYADMVERRGENNHKEIEAGKDLIGIERRVYSERLVTALFCIGPEKEDGSRLTELVEDEAALQAWGRDGNHLIEIYEPESTREEMTSEELKQYGRTELNKRITAAIEYRIEAASIEHIFGYEHEKVRLNDTTRVKEDRYSPPLYLESRVVEVIRSIQDKSKKRYVLGEVIEYAEEDVLATFRELQTLYGLKVIRSAEEPEGDSQRIWIKTGGAVEVAHIWNGAEWAKITPTVAAEVGAETPQGAQEKANQAEQQAKDHAEQKDTETVQVVNQTISQTRIDLENDLAQKAGINYVDGEFSLIDSQLANMLGDINLISGDVSGIISEVDTLQTVSDNLLSRVSVNEAELSAAGGRLTTVETDIDTVTGDLSATITTLSNLEGTVSDQQLQINANADGLALKANQSSVDTLTGSVSNINAELTLQAGILSAKAESSELTVVDNKVAGLQTDFASFEVSVSGISAKVESVEAELNGLEIGGRNMIKNSNFYTGSLQNWLNNGSVTYASIDGKKAAYIGTSNGIYQTVSNEDVVYSFSFEAKALDASTSARIGFLNVGASGSFALDTNWRRYTFTTNKTIPSGQIFHIYSYGKRYYITNIKVEKGNKATDWTPAPEDTDAAITSVQEYASRIDQKADLISTEVSSLTQTVDDHTTSISNAQSSITQISTSLELKAEQTLVNSIAGEVDSVRNDVSSLQVDVGSITTSVSTLQSDLNTLESTTGNLLFNPTSVTDSLSGEWSSSSSSNPISVTAQSFFGVEVPVLRGTSSGNTQYYSDYFYVDPAKMYEVSLWVKSDQPVPSGSHFYVGLNGVLRGGGGATFETIADASGNPGSDTSNFYFWYVAGSSEPLSDWTKMVAYILPTGQDGSKFKGTATRAYTHARMKPNTERIRLRFLNWSNTSSRSVYVANAKVVEVPSDMTVGLTNRIVSAESSLTQQANQIITKVAQTDFNTLTGRVNIAESTITQLSDEVDIKVDKNGVISAINLSPEAAKIQSANIDLIGAVTVLSDITGNLGTITAGNINGARIISDGSWGVMTLDDGLLDISGTKSTGAGIYDGYTVDTQYEGTGIDGDIQSGIYTRKFLFNPSRLTAYSRGGLEFGGFQIEADALYKQVDISAFHGSKFRFLTNTLDSDQDGVETELMTLFTDRIATKRPFYPEASIFTNTVDGLPNLHTYIRVDDGMEVRFTRNGTTDQFIHTRASFMYANALDINTGTHIYNRPSSTGSLRVTATGTTGTFRPVEASAFNTASSRDYKTNIEVYEGNALEVLRELSVVNYDLIDDLNNGILNNRQIGLIAEDSLTVAAPDGRSIENYKLQTYQLKAIQELAEWYEDHEDRINKLEIKNQYLESRVQELEKAA</sequence>
<gene>
    <name evidence="4" type="ORF">UFB30_08330</name>
</gene>
<keyword evidence="1" id="KW-0175">Coiled coil</keyword>
<dbReference type="SUPFAM" id="SSF49785">
    <property type="entry name" value="Galactose-binding domain-like"/>
    <property type="match status" value="1"/>
</dbReference>
<feature type="region of interest" description="Disordered" evidence="2">
    <location>
        <begin position="407"/>
        <end position="432"/>
    </location>
</feature>
<evidence type="ECO:0000256" key="2">
    <source>
        <dbReference type="SAM" id="MobiDB-lite"/>
    </source>
</evidence>
<evidence type="ECO:0000259" key="3">
    <source>
        <dbReference type="PROSITE" id="PS51688"/>
    </source>
</evidence>
<evidence type="ECO:0000313" key="4">
    <source>
        <dbReference type="EMBL" id="MDZ5712235.1"/>
    </source>
</evidence>
<reference evidence="4 5" key="1">
    <citation type="submission" date="2023-12" db="EMBL/GenBank/DDBJ databases">
        <title>Jeotgalibacillus haloalkaliphilus sp. nov., a novel salt-tolerant bacteria, isolated from the estuary of the Fenhe River into the Yellow River.</title>
        <authorList>
            <person name="Li Y."/>
        </authorList>
    </citation>
    <scope>NUCLEOTIDE SEQUENCE [LARGE SCALE GENOMIC DNA]</scope>
    <source>
        <strain evidence="4 5">HH7-29</strain>
    </source>
</reference>
<proteinExistence type="predicted"/>
<dbReference type="Proteomes" id="UP001292084">
    <property type="component" value="Unassembled WGS sequence"/>
</dbReference>
<dbReference type="PROSITE" id="PS51688">
    <property type="entry name" value="ICA"/>
    <property type="match status" value="1"/>
</dbReference>
<dbReference type="Gene3D" id="1.20.5.340">
    <property type="match status" value="1"/>
</dbReference>
<dbReference type="Gene3D" id="1.10.287.1490">
    <property type="match status" value="1"/>
</dbReference>
<dbReference type="Pfam" id="PF06605">
    <property type="entry name" value="Prophage_tail"/>
    <property type="match status" value="1"/>
</dbReference>
<dbReference type="InterPro" id="IPR030392">
    <property type="entry name" value="S74_ICA"/>
</dbReference>
<name>A0ABU5KLU8_9BACL</name>
<organism evidence="4 5">
    <name type="scientific">Jeotgalibacillus haloalkalitolerans</name>
    <dbReference type="NCBI Taxonomy" id="3104292"/>
    <lineage>
        <taxon>Bacteria</taxon>
        <taxon>Bacillati</taxon>
        <taxon>Bacillota</taxon>
        <taxon>Bacilli</taxon>
        <taxon>Bacillales</taxon>
        <taxon>Caryophanaceae</taxon>
        <taxon>Jeotgalibacillus</taxon>
    </lineage>
</organism>
<dbReference type="InterPro" id="IPR008979">
    <property type="entry name" value="Galactose-bd-like_sf"/>
</dbReference>
<feature type="domain" description="Peptidase S74" evidence="3">
    <location>
        <begin position="1413"/>
        <end position="1508"/>
    </location>
</feature>
<dbReference type="InterPro" id="IPR010572">
    <property type="entry name" value="Tail_dom"/>
</dbReference>
<dbReference type="Pfam" id="PF13884">
    <property type="entry name" value="Peptidase_S74"/>
    <property type="match status" value="1"/>
</dbReference>
<evidence type="ECO:0000256" key="1">
    <source>
        <dbReference type="SAM" id="Coils"/>
    </source>
</evidence>
<keyword evidence="5" id="KW-1185">Reference proteome</keyword>